<dbReference type="Proteomes" id="UP000323565">
    <property type="component" value="Chromosome"/>
</dbReference>
<organism evidence="1 2">
    <name type="scientific">Dermacoccus abyssi</name>
    <dbReference type="NCBI Taxonomy" id="322596"/>
    <lineage>
        <taxon>Bacteria</taxon>
        <taxon>Bacillati</taxon>
        <taxon>Actinomycetota</taxon>
        <taxon>Actinomycetes</taxon>
        <taxon>Micrococcales</taxon>
        <taxon>Dermacoccaceae</taxon>
        <taxon>Dermacoccus</taxon>
    </lineage>
</organism>
<evidence type="ECO:0000313" key="1">
    <source>
        <dbReference type="EMBL" id="QEH93818.1"/>
    </source>
</evidence>
<sequence length="211" mass="22821">MGWTVSRLVLSVTLSTWGASRAAFGIQRDAFVVGFVGRLTHDKGLDQLAGALNTLEGRDVRVQLLAIGDAEAEGAEEILRASGVSATLTGWVDEPMTYMPLMDVLVLPTKREGYPLVVLEANAAGVPVITTRATGAVDAVEDTVDGLMVDYGDADALADRIEQLVNSHALRQRLATAGMHRVRSRFRSDRIWDGLDSIYRGRPSTDVRCLP</sequence>
<dbReference type="SUPFAM" id="SSF53756">
    <property type="entry name" value="UDP-Glycosyltransferase/glycogen phosphorylase"/>
    <property type="match status" value="1"/>
</dbReference>
<protein>
    <submittedName>
        <fullName evidence="1">Glycosyltransferase family 4 protein</fullName>
    </submittedName>
</protein>
<evidence type="ECO:0000313" key="2">
    <source>
        <dbReference type="Proteomes" id="UP000323565"/>
    </source>
</evidence>
<proteinExistence type="predicted"/>
<accession>A0ABX5ZAT4</accession>
<dbReference type="EMBL" id="CP043031">
    <property type="protein sequence ID" value="QEH93818.1"/>
    <property type="molecule type" value="Genomic_DNA"/>
</dbReference>
<dbReference type="Pfam" id="PF13692">
    <property type="entry name" value="Glyco_trans_1_4"/>
    <property type="match status" value="1"/>
</dbReference>
<dbReference type="Gene3D" id="3.40.50.2000">
    <property type="entry name" value="Glycogen Phosphorylase B"/>
    <property type="match status" value="2"/>
</dbReference>
<dbReference type="PANTHER" id="PTHR12526">
    <property type="entry name" value="GLYCOSYLTRANSFERASE"/>
    <property type="match status" value="1"/>
</dbReference>
<keyword evidence="2" id="KW-1185">Reference proteome</keyword>
<reference evidence="1 2" key="1">
    <citation type="submission" date="2019-08" db="EMBL/GenBank/DDBJ databases">
        <title>Dermacoccus abyssi strain HZAU 226, whole genome Nanopore sequencing project.</title>
        <authorList>
            <person name="Guo A."/>
            <person name="Zhang X."/>
            <person name="Ruan Y."/>
            <person name="Liu W."/>
            <person name="Chen Q."/>
            <person name="Gu L."/>
        </authorList>
    </citation>
    <scope>NUCLEOTIDE SEQUENCE [LARGE SCALE GENOMIC DNA]</scope>
    <source>
        <strain evidence="1 2">HZAU 226</strain>
    </source>
</reference>
<name>A0ABX5ZAT4_9MICO</name>
<gene>
    <name evidence="1" type="ORF">FV141_09960</name>
</gene>